<dbReference type="Gene3D" id="2.60.200.20">
    <property type="match status" value="1"/>
</dbReference>
<dbReference type="SUPFAM" id="SSF49879">
    <property type="entry name" value="SMAD/FHA domain"/>
    <property type="match status" value="1"/>
</dbReference>
<dbReference type="Pfam" id="PF00498">
    <property type="entry name" value="FHA"/>
    <property type="match status" value="1"/>
</dbReference>
<evidence type="ECO:0000313" key="4">
    <source>
        <dbReference type="Proteomes" id="UP000238762"/>
    </source>
</evidence>
<feature type="compositionally biased region" description="Low complexity" evidence="1">
    <location>
        <begin position="145"/>
        <end position="171"/>
    </location>
</feature>
<dbReference type="Proteomes" id="UP000238762">
    <property type="component" value="Unassembled WGS sequence"/>
</dbReference>
<evidence type="ECO:0000313" key="3">
    <source>
        <dbReference type="EMBL" id="PSB00727.1"/>
    </source>
</evidence>
<dbReference type="InterPro" id="IPR008984">
    <property type="entry name" value="SMAD_FHA_dom_sf"/>
</dbReference>
<dbReference type="AlphaFoldDB" id="A0A2T1BXT8"/>
<name>A0A2T1BXT8_9CYAN</name>
<dbReference type="OrthoDB" id="9816434at2"/>
<evidence type="ECO:0000259" key="2">
    <source>
        <dbReference type="PROSITE" id="PS50006"/>
    </source>
</evidence>
<dbReference type="InterPro" id="IPR000253">
    <property type="entry name" value="FHA_dom"/>
</dbReference>
<feature type="compositionally biased region" description="Low complexity" evidence="1">
    <location>
        <begin position="111"/>
        <end position="124"/>
    </location>
</feature>
<keyword evidence="4" id="KW-1185">Reference proteome</keyword>
<feature type="region of interest" description="Disordered" evidence="1">
    <location>
        <begin position="111"/>
        <end position="185"/>
    </location>
</feature>
<organism evidence="3 4">
    <name type="scientific">Merismopedia glauca CCAP 1448/3</name>
    <dbReference type="NCBI Taxonomy" id="1296344"/>
    <lineage>
        <taxon>Bacteria</taxon>
        <taxon>Bacillati</taxon>
        <taxon>Cyanobacteriota</taxon>
        <taxon>Cyanophyceae</taxon>
        <taxon>Synechococcales</taxon>
        <taxon>Merismopediaceae</taxon>
        <taxon>Merismopedia</taxon>
    </lineage>
</organism>
<sequence length="227" mass="25002">MNTLVLEWVENDGGRTQTRTQTIDLTSVTKNRGTFRIGRDRNQCDLVTSNNTVSRLHIEILFSQPQQSFFLRNLAPNNSPMVDGQPVTQGEVPLRTGSIITLGQVTLNVTSVSSEEENSPTVVVAPSYPPQQRRGNSPQPRNSYPPVQQQPVSPQPVHQHQAQPPVHYHQPQPIPHQHQHVPAGSASGLECPRCHKVSDYSHLDIGCPWCGTSLAAAVSILVTPKRP</sequence>
<dbReference type="CDD" id="cd00060">
    <property type="entry name" value="FHA"/>
    <property type="match status" value="1"/>
</dbReference>
<reference evidence="3 4" key="2">
    <citation type="submission" date="2018-03" db="EMBL/GenBank/DDBJ databases">
        <title>The ancient ancestry and fast evolution of plastids.</title>
        <authorList>
            <person name="Moore K.R."/>
            <person name="Magnabosco C."/>
            <person name="Momper L."/>
            <person name="Gold D.A."/>
            <person name="Bosak T."/>
            <person name="Fournier G.P."/>
        </authorList>
    </citation>
    <scope>NUCLEOTIDE SEQUENCE [LARGE SCALE GENOMIC DNA]</scope>
    <source>
        <strain evidence="3 4">CCAP 1448/3</strain>
    </source>
</reference>
<feature type="compositionally biased region" description="Polar residues" evidence="1">
    <location>
        <begin position="133"/>
        <end position="142"/>
    </location>
</feature>
<protein>
    <submittedName>
        <fullName evidence="3">Peptide-binding protein</fullName>
    </submittedName>
</protein>
<gene>
    <name evidence="3" type="ORF">C7B64_22025</name>
</gene>
<proteinExistence type="predicted"/>
<dbReference type="EMBL" id="PVWJ01000167">
    <property type="protein sequence ID" value="PSB00727.1"/>
    <property type="molecule type" value="Genomic_DNA"/>
</dbReference>
<comment type="caution">
    <text evidence="3">The sequence shown here is derived from an EMBL/GenBank/DDBJ whole genome shotgun (WGS) entry which is preliminary data.</text>
</comment>
<dbReference type="PROSITE" id="PS50006">
    <property type="entry name" value="FHA_DOMAIN"/>
    <property type="match status" value="1"/>
</dbReference>
<dbReference type="RefSeq" id="WP_106291432.1">
    <property type="nucleotide sequence ID" value="NZ_CAWNTC010000208.1"/>
</dbReference>
<feature type="domain" description="FHA" evidence="2">
    <location>
        <begin position="35"/>
        <end position="87"/>
    </location>
</feature>
<evidence type="ECO:0000256" key="1">
    <source>
        <dbReference type="SAM" id="MobiDB-lite"/>
    </source>
</evidence>
<reference evidence="3 4" key="1">
    <citation type="submission" date="2018-02" db="EMBL/GenBank/DDBJ databases">
        <authorList>
            <person name="Cohen D.B."/>
            <person name="Kent A.D."/>
        </authorList>
    </citation>
    <scope>NUCLEOTIDE SEQUENCE [LARGE SCALE GENOMIC DNA]</scope>
    <source>
        <strain evidence="3 4">CCAP 1448/3</strain>
    </source>
</reference>
<accession>A0A2T1BXT8</accession>